<evidence type="ECO:0000313" key="3">
    <source>
        <dbReference type="Proteomes" id="UP000014974"/>
    </source>
</evidence>
<dbReference type="InterPro" id="IPR001036">
    <property type="entry name" value="Acrflvin-R"/>
</dbReference>
<gene>
    <name evidence="2" type="ORF">ADICYQ_0684</name>
</gene>
<keyword evidence="1" id="KW-0812">Transmembrane</keyword>
<dbReference type="PATRIC" id="fig|641524.5.peg.681"/>
<dbReference type="RefSeq" id="WP_020890834.1">
    <property type="nucleotide sequence ID" value="NZ_ATNM01000029.1"/>
</dbReference>
<organism evidence="2 3">
    <name type="scientific">Cyclobacterium qasimii M12-11B</name>
    <dbReference type="NCBI Taxonomy" id="641524"/>
    <lineage>
        <taxon>Bacteria</taxon>
        <taxon>Pseudomonadati</taxon>
        <taxon>Bacteroidota</taxon>
        <taxon>Cytophagia</taxon>
        <taxon>Cytophagales</taxon>
        <taxon>Cyclobacteriaceae</taxon>
        <taxon>Cyclobacterium</taxon>
    </lineage>
</organism>
<dbReference type="eggNOG" id="COG0841">
    <property type="taxonomic scope" value="Bacteria"/>
</dbReference>
<reference evidence="2 3" key="1">
    <citation type="journal article" date="2013" name="Genome Announc.">
        <title>Draft Genome Sequence of Cyclobacterium qasimii Strain M12-11BT, Isolated from Arctic Marine Sediment.</title>
        <authorList>
            <person name="Shivaji S."/>
            <person name="Ara S."/>
            <person name="Singh A."/>
            <person name="Kumar Pinnaka A."/>
        </authorList>
    </citation>
    <scope>NUCLEOTIDE SEQUENCE [LARGE SCALE GENOMIC DNA]</scope>
    <source>
        <strain evidence="2 3">M12-11B</strain>
    </source>
</reference>
<evidence type="ECO:0000256" key="1">
    <source>
        <dbReference type="SAM" id="Phobius"/>
    </source>
</evidence>
<protein>
    <submittedName>
        <fullName evidence="2">Cobalt-zinc-cadmium resistance protein CzcA</fullName>
    </submittedName>
</protein>
<dbReference type="GO" id="GO:0042910">
    <property type="term" value="F:xenobiotic transmembrane transporter activity"/>
    <property type="evidence" value="ECO:0007669"/>
    <property type="project" value="TreeGrafter"/>
</dbReference>
<name>S7X4T3_9BACT</name>
<dbReference type="STRING" id="641524.ADICYQ_0684"/>
<proteinExistence type="predicted"/>
<accession>S7X4T3</accession>
<dbReference type="PRINTS" id="PR00702">
    <property type="entry name" value="ACRIFLAVINRP"/>
</dbReference>
<dbReference type="PANTHER" id="PTHR32063">
    <property type="match status" value="1"/>
</dbReference>
<dbReference type="Gene3D" id="1.20.1640.10">
    <property type="entry name" value="Multidrug efflux transporter AcrB transmembrane domain"/>
    <property type="match status" value="1"/>
</dbReference>
<dbReference type="AlphaFoldDB" id="S7X4T3"/>
<dbReference type="Pfam" id="PF00873">
    <property type="entry name" value="ACR_tran"/>
    <property type="match status" value="1"/>
</dbReference>
<dbReference type="Gene3D" id="3.30.70.1430">
    <property type="entry name" value="Multidrug efflux transporter AcrB pore domain"/>
    <property type="match status" value="1"/>
</dbReference>
<comment type="caution">
    <text evidence="2">The sequence shown here is derived from an EMBL/GenBank/DDBJ whole genome shotgun (WGS) entry which is preliminary data.</text>
</comment>
<evidence type="ECO:0000313" key="2">
    <source>
        <dbReference type="EMBL" id="EPR71093.1"/>
    </source>
</evidence>
<feature type="transmembrane region" description="Helical" evidence="1">
    <location>
        <begin position="12"/>
        <end position="33"/>
    </location>
</feature>
<sequence length="68" mass="7443">MKSIITHFIKFPVAVNVIILAIVVLGAFGMLSLKSSFFPLQDSKFIDITISYPGASPEEMEEGVVLKN</sequence>
<keyword evidence="1" id="KW-1133">Transmembrane helix</keyword>
<dbReference type="PANTHER" id="PTHR32063:SF33">
    <property type="entry name" value="RND SUPERFAMILY EFFLUX PUMP PERMEASE COMPONENT"/>
    <property type="match status" value="1"/>
</dbReference>
<dbReference type="GO" id="GO:0005886">
    <property type="term" value="C:plasma membrane"/>
    <property type="evidence" value="ECO:0007669"/>
    <property type="project" value="TreeGrafter"/>
</dbReference>
<dbReference type="EMBL" id="ATNM01000029">
    <property type="protein sequence ID" value="EPR71093.1"/>
    <property type="molecule type" value="Genomic_DNA"/>
</dbReference>
<dbReference type="Proteomes" id="UP000014974">
    <property type="component" value="Unassembled WGS sequence"/>
</dbReference>
<keyword evidence="1" id="KW-0472">Membrane</keyword>